<evidence type="ECO:0008006" key="5">
    <source>
        <dbReference type="Google" id="ProtNLM"/>
    </source>
</evidence>
<evidence type="ECO:0000256" key="2">
    <source>
        <dbReference type="SAM" id="SignalP"/>
    </source>
</evidence>
<gene>
    <name evidence="3" type="ORF">WIS52_08110</name>
</gene>
<dbReference type="EMBL" id="JBEDNQ010000003">
    <property type="protein sequence ID" value="MEQ3550431.1"/>
    <property type="molecule type" value="Genomic_DNA"/>
</dbReference>
<keyword evidence="2" id="KW-0732">Signal</keyword>
<feature type="signal peptide" evidence="2">
    <location>
        <begin position="1"/>
        <end position="22"/>
    </location>
</feature>
<accession>A0ABV1K8C7</accession>
<evidence type="ECO:0000313" key="3">
    <source>
        <dbReference type="EMBL" id="MEQ3550431.1"/>
    </source>
</evidence>
<comment type="caution">
    <text evidence="3">The sequence shown here is derived from an EMBL/GenBank/DDBJ whole genome shotgun (WGS) entry which is preliminary data.</text>
</comment>
<evidence type="ECO:0000313" key="4">
    <source>
        <dbReference type="Proteomes" id="UP001494902"/>
    </source>
</evidence>
<organism evidence="3 4">
    <name type="scientific">Pseudonocardia nematodicida</name>
    <dbReference type="NCBI Taxonomy" id="1206997"/>
    <lineage>
        <taxon>Bacteria</taxon>
        <taxon>Bacillati</taxon>
        <taxon>Actinomycetota</taxon>
        <taxon>Actinomycetes</taxon>
        <taxon>Pseudonocardiales</taxon>
        <taxon>Pseudonocardiaceae</taxon>
        <taxon>Pseudonocardia</taxon>
    </lineage>
</organism>
<feature type="region of interest" description="Disordered" evidence="1">
    <location>
        <begin position="425"/>
        <end position="445"/>
    </location>
</feature>
<feature type="region of interest" description="Disordered" evidence="1">
    <location>
        <begin position="62"/>
        <end position="87"/>
    </location>
</feature>
<proteinExistence type="predicted"/>
<dbReference type="RefSeq" id="WP_349297517.1">
    <property type="nucleotide sequence ID" value="NZ_JBEDNQ010000003.1"/>
</dbReference>
<feature type="chain" id="PRO_5047025609" description="Secreted protein" evidence="2">
    <location>
        <begin position="23"/>
        <end position="445"/>
    </location>
</feature>
<dbReference type="Proteomes" id="UP001494902">
    <property type="component" value="Unassembled WGS sequence"/>
</dbReference>
<evidence type="ECO:0000256" key="1">
    <source>
        <dbReference type="SAM" id="MobiDB-lite"/>
    </source>
</evidence>
<sequence>MRTTTRAGLRGLGLLTATTALCAVAVVPAAASEPGTTWQPDLSGGSGTGIVVGGGAARFDPAGAVGAPLEEGGAEAAGGTGADPDGGLDIVPTGLLTLESRELDVATREVGATLVSDTPPGSTASIDVRGRRDGGGWTEWIPAEAVGSGERARVELPEAVGEVQGRVVLTATGDAPSVREVTLSAVSAPAVESEVDTETAARSYSVFATREGLVGGITANGHQIVERDRFVALPSRRALSPKGTDDYSVKICVPGGRCAFAPVWDVGPWNIKDDYWNPSHEREMWKDLPQGVPQAAAAREGHNGGKDGYGREVLNPAGIDLGDGLFWDVLGLVDNAQVQVDYLWTGSQRLSTILPDIDEVDVLALPEEGADVVGAAMESSGVPVECVAGRAGDGAEATGFVRVGDGQYVPASALTEVPADLPACAASAPAPAGDAPAGDAPAAEQ</sequence>
<protein>
    <recommendedName>
        <fullName evidence="5">Secreted protein</fullName>
    </recommendedName>
</protein>
<reference evidence="3 4" key="1">
    <citation type="submission" date="2024-03" db="EMBL/GenBank/DDBJ databases">
        <title>Draft genome sequence of Pseudonocardia nematodicida JCM 31783.</title>
        <authorList>
            <person name="Butdee W."/>
            <person name="Duangmal K."/>
        </authorList>
    </citation>
    <scope>NUCLEOTIDE SEQUENCE [LARGE SCALE GENOMIC DNA]</scope>
    <source>
        <strain evidence="3 4">JCM 31783</strain>
    </source>
</reference>
<name>A0ABV1K8C7_9PSEU</name>
<keyword evidence="4" id="KW-1185">Reference proteome</keyword>
<feature type="compositionally biased region" description="Low complexity" evidence="1">
    <location>
        <begin position="62"/>
        <end position="71"/>
    </location>
</feature>